<gene>
    <name evidence="1" type="ORF">AAW01_09630</name>
</gene>
<proteinExistence type="predicted"/>
<dbReference type="InterPro" id="IPR021354">
    <property type="entry name" value="DUF2975"/>
</dbReference>
<dbReference type="EMBL" id="LBHC01000002">
    <property type="protein sequence ID" value="KLE31756.1"/>
    <property type="molecule type" value="Genomic_DNA"/>
</dbReference>
<name>A0A0G9MLZ6_9SPHN</name>
<reference evidence="1 2" key="1">
    <citation type="submission" date="2015-04" db="EMBL/GenBank/DDBJ databases">
        <title>The draft genome sequence of Erythrobacr gangjinensis K7-2.</title>
        <authorList>
            <person name="Zhuang L."/>
            <person name="Liu Y."/>
            <person name="Shao Z."/>
        </authorList>
    </citation>
    <scope>NUCLEOTIDE SEQUENCE [LARGE SCALE GENOMIC DNA]</scope>
    <source>
        <strain evidence="1 2">K7-2</strain>
    </source>
</reference>
<dbReference type="Pfam" id="PF11188">
    <property type="entry name" value="DUF2975"/>
    <property type="match status" value="1"/>
</dbReference>
<dbReference type="STRING" id="502682.BMF35_a0930"/>
<protein>
    <submittedName>
        <fullName evidence="1">Uncharacterized protein</fullName>
    </submittedName>
</protein>
<dbReference type="OrthoDB" id="7349915at2"/>
<keyword evidence="2" id="KW-1185">Reference proteome</keyword>
<accession>A0A0G9MLZ6</accession>
<dbReference type="PATRIC" id="fig|502682.8.peg.1967"/>
<organism evidence="1 2">
    <name type="scientific">Aurantiacibacter gangjinensis</name>
    <dbReference type="NCBI Taxonomy" id="502682"/>
    <lineage>
        <taxon>Bacteria</taxon>
        <taxon>Pseudomonadati</taxon>
        <taxon>Pseudomonadota</taxon>
        <taxon>Alphaproteobacteria</taxon>
        <taxon>Sphingomonadales</taxon>
        <taxon>Erythrobacteraceae</taxon>
        <taxon>Aurantiacibacter</taxon>
    </lineage>
</organism>
<dbReference type="AlphaFoldDB" id="A0A0G9MLZ6"/>
<comment type="caution">
    <text evidence="1">The sequence shown here is derived from an EMBL/GenBank/DDBJ whole genome shotgun (WGS) entry which is preliminary data.</text>
</comment>
<sequence length="175" mass="19095">MTSFKKDPLLPLAEAIIWFMLGIIAFAGVVVLICAPAVVIFGGEFVNALELEDLPMTLRIWIAIMLLAVAGLLYLGWRFFRAMQAIVRSVGYGDPFISENADRLTEMAWLFLALNVLSVPVAALGIYIARTAGEAPGTMDAGFDLGNLLTILILFILARVFRKGTAMREDLEGTV</sequence>
<dbReference type="KEGG" id="egn:BMF35_a0930"/>
<evidence type="ECO:0000313" key="1">
    <source>
        <dbReference type="EMBL" id="KLE31756.1"/>
    </source>
</evidence>
<evidence type="ECO:0000313" key="2">
    <source>
        <dbReference type="Proteomes" id="UP000053070"/>
    </source>
</evidence>
<dbReference type="RefSeq" id="WP_047007106.1">
    <property type="nucleotide sequence ID" value="NZ_CP018097.1"/>
</dbReference>
<dbReference type="Proteomes" id="UP000053070">
    <property type="component" value="Unassembled WGS sequence"/>
</dbReference>